<dbReference type="GO" id="GO:0046872">
    <property type="term" value="F:metal ion binding"/>
    <property type="evidence" value="ECO:0007669"/>
    <property type="project" value="UniProtKB-KW"/>
</dbReference>
<evidence type="ECO:0000313" key="4">
    <source>
        <dbReference type="EMBL" id="RAM37383.1"/>
    </source>
</evidence>
<dbReference type="Gene3D" id="3.90.850.10">
    <property type="entry name" value="Fumarylacetoacetase-like, C-terminal domain"/>
    <property type="match status" value="1"/>
</dbReference>
<comment type="caution">
    <text evidence="4">The sequence shown here is derived from an EMBL/GenBank/DDBJ whole genome shotgun (WGS) entry which is preliminary data.</text>
</comment>
<dbReference type="OrthoDB" id="9805307at2"/>
<dbReference type="InterPro" id="IPR036663">
    <property type="entry name" value="Fumarylacetoacetase_C_sf"/>
</dbReference>
<dbReference type="PANTHER" id="PTHR42796">
    <property type="entry name" value="FUMARYLACETOACETATE HYDROLASE DOMAIN-CONTAINING PROTEIN 2A-RELATED"/>
    <property type="match status" value="1"/>
</dbReference>
<dbReference type="InterPro" id="IPR011234">
    <property type="entry name" value="Fumarylacetoacetase-like_C"/>
</dbReference>
<dbReference type="SUPFAM" id="SSF56529">
    <property type="entry name" value="FAH"/>
    <property type="match status" value="1"/>
</dbReference>
<dbReference type="Proteomes" id="UP000249166">
    <property type="component" value="Unassembled WGS sequence"/>
</dbReference>
<dbReference type="Pfam" id="PF01557">
    <property type="entry name" value="FAA_hydrolase"/>
    <property type="match status" value="1"/>
</dbReference>
<evidence type="ECO:0000256" key="1">
    <source>
        <dbReference type="ARBA" id="ARBA00010211"/>
    </source>
</evidence>
<name>A0A328HK49_ARTGO</name>
<keyword evidence="4" id="KW-0413">Isomerase</keyword>
<dbReference type="AlphaFoldDB" id="A0A328HK49"/>
<proteinExistence type="inferred from homology"/>
<evidence type="ECO:0000259" key="3">
    <source>
        <dbReference type="Pfam" id="PF01557"/>
    </source>
</evidence>
<dbReference type="FunFam" id="3.90.850.10:FF:000002">
    <property type="entry name" value="2-hydroxyhepta-2,4-diene-1,7-dioate isomerase"/>
    <property type="match status" value="1"/>
</dbReference>
<gene>
    <name evidence="4" type="ORF">DBZ45_10950</name>
</gene>
<dbReference type="EMBL" id="QLNP01000074">
    <property type="protein sequence ID" value="RAM37383.1"/>
    <property type="molecule type" value="Genomic_DNA"/>
</dbReference>
<dbReference type="RefSeq" id="WP_111903986.1">
    <property type="nucleotide sequence ID" value="NZ_QLNP01000074.1"/>
</dbReference>
<protein>
    <submittedName>
        <fullName evidence="4">2-hydroxyhepta-2,4-diene-1,7-dioate isomerase</fullName>
    </submittedName>
</protein>
<accession>A0A328HK49</accession>
<keyword evidence="2" id="KW-0479">Metal-binding</keyword>
<organism evidence="4 5">
    <name type="scientific">Arthrobacter globiformis</name>
    <dbReference type="NCBI Taxonomy" id="1665"/>
    <lineage>
        <taxon>Bacteria</taxon>
        <taxon>Bacillati</taxon>
        <taxon>Actinomycetota</taxon>
        <taxon>Actinomycetes</taxon>
        <taxon>Micrococcales</taxon>
        <taxon>Micrococcaceae</taxon>
        <taxon>Arthrobacter</taxon>
    </lineage>
</organism>
<feature type="domain" description="Fumarylacetoacetase-like C-terminal" evidence="3">
    <location>
        <begin position="66"/>
        <end position="269"/>
    </location>
</feature>
<dbReference type="InterPro" id="IPR051121">
    <property type="entry name" value="FAH"/>
</dbReference>
<evidence type="ECO:0000313" key="5">
    <source>
        <dbReference type="Proteomes" id="UP000249166"/>
    </source>
</evidence>
<dbReference type="PANTHER" id="PTHR42796:SF4">
    <property type="entry name" value="FUMARYLACETOACETATE HYDROLASE DOMAIN-CONTAINING PROTEIN 2A"/>
    <property type="match status" value="1"/>
</dbReference>
<dbReference type="GO" id="GO:0016853">
    <property type="term" value="F:isomerase activity"/>
    <property type="evidence" value="ECO:0007669"/>
    <property type="project" value="UniProtKB-KW"/>
</dbReference>
<evidence type="ECO:0000256" key="2">
    <source>
        <dbReference type="ARBA" id="ARBA00022723"/>
    </source>
</evidence>
<comment type="similarity">
    <text evidence="1">Belongs to the FAH family.</text>
</comment>
<sequence>MKLATIRTGNGTRAAVIDGGKLVPLDFADVGAWLQAGSPEWSGHVAGAPVSTEEADFAPVVPNPGKIICVGLNYRDHILEMGRELPEYPTLFAKFADSLVGARDDIVLPPGSASVDWEGELAVIIGSAVSRADETQARNAIAGFAVANDVSARDYQRRTPEWLQGKTFDRTTPLGPYLVTVDETGHEPDLDISCAVDGNTKQHSRTSELVFGPVALIRYISSITTLRPGDVILTGTPGGVGDGRSPKEFLEPGSVLETGINTLGATANHCVVR</sequence>
<reference evidence="4 5" key="1">
    <citation type="submission" date="2018-04" db="EMBL/GenBank/DDBJ databases">
        <title>Bacteria isolated from cave deposits of Manipur.</title>
        <authorList>
            <person name="Sahoo D."/>
            <person name="Sarangthem I."/>
            <person name="Nandeibam J."/>
        </authorList>
    </citation>
    <scope>NUCLEOTIDE SEQUENCE [LARGE SCALE GENOMIC DNA]</scope>
    <source>
        <strain evidence="5">mrc11</strain>
    </source>
</reference>
<dbReference type="GO" id="GO:0019752">
    <property type="term" value="P:carboxylic acid metabolic process"/>
    <property type="evidence" value="ECO:0007669"/>
    <property type="project" value="UniProtKB-ARBA"/>
</dbReference>